<reference evidence="1 2" key="1">
    <citation type="submission" date="2012-12" db="EMBL/GenBank/DDBJ databases">
        <title>Novel taxa of Listeriaceae from agricultural environments in the United States.</title>
        <authorList>
            <person name="den Bakker H.C."/>
            <person name="Allred A."/>
            <person name="Warchocki S."/>
            <person name="Wright E.M."/>
            <person name="Burrell A."/>
            <person name="Nightingale K.K."/>
            <person name="Kephart D."/>
            <person name="Wiedmann M."/>
        </authorList>
    </citation>
    <scope>NUCLEOTIDE SEQUENCE [LARGE SCALE GENOMIC DNA]</scope>
    <source>
        <strain evidence="1 2">FSL S10-1203</strain>
    </source>
</reference>
<gene>
    <name evidence="1" type="ORF">MCOL2_19721</name>
</gene>
<dbReference type="AlphaFoldDB" id="W7D6M7"/>
<organism evidence="1 2">
    <name type="scientific">Listeria fleischmannii FSL S10-1203</name>
    <dbReference type="NCBI Taxonomy" id="1265822"/>
    <lineage>
        <taxon>Bacteria</taxon>
        <taxon>Bacillati</taxon>
        <taxon>Bacillota</taxon>
        <taxon>Bacilli</taxon>
        <taxon>Bacillales</taxon>
        <taxon>Listeriaceae</taxon>
        <taxon>Listeria</taxon>
    </lineage>
</organism>
<protein>
    <submittedName>
        <fullName evidence="1">Uncharacterized protein</fullName>
    </submittedName>
</protein>
<proteinExistence type="predicted"/>
<dbReference type="PATRIC" id="fig|1265822.4.peg.4029"/>
<comment type="caution">
    <text evidence="1">The sequence shown here is derived from an EMBL/GenBank/DDBJ whole genome shotgun (WGS) entry which is preliminary data.</text>
</comment>
<accession>W7D6M7</accession>
<dbReference type="RefSeq" id="WP_036065327.1">
    <property type="nucleotide sequence ID" value="NZ_AODM01000082.1"/>
</dbReference>
<name>W7D6M7_9LIST</name>
<sequence>MVQFALQAPDGTRFEQQMGQWSQHHQKMAYCIGRIETLPSGEKKEEWTEEASLLALYEYYQDAPQVHREYGQRAQRDTHEILDCEWIYVVLENQAYEQVHIEDYYVGCANTKQTSWIRSRFQVDQDVFYLTSQLRSSGSFAATFHDWLPHEVKELFEEYEETEAYQEKWGYRLLQTEDNEEELEVMAVNQETFIARAITLTMDEVQRALIGMEIYRFQQDIVN</sequence>
<dbReference type="EMBL" id="AODM01000082">
    <property type="protein sequence ID" value="EUJ44690.1"/>
    <property type="molecule type" value="Genomic_DNA"/>
</dbReference>
<evidence type="ECO:0000313" key="1">
    <source>
        <dbReference type="EMBL" id="EUJ44690.1"/>
    </source>
</evidence>
<dbReference type="Proteomes" id="UP000019241">
    <property type="component" value="Unassembled WGS sequence"/>
</dbReference>
<evidence type="ECO:0000313" key="2">
    <source>
        <dbReference type="Proteomes" id="UP000019241"/>
    </source>
</evidence>